<evidence type="ECO:0000256" key="1">
    <source>
        <dbReference type="SAM" id="Phobius"/>
    </source>
</evidence>
<keyword evidence="1" id="KW-0812">Transmembrane</keyword>
<accession>A0A9P4MAK6</accession>
<protein>
    <submittedName>
        <fullName evidence="2">Uncharacterized protein</fullName>
    </submittedName>
</protein>
<dbReference type="Proteomes" id="UP000799772">
    <property type="component" value="Unassembled WGS sequence"/>
</dbReference>
<keyword evidence="1" id="KW-0472">Membrane</keyword>
<dbReference type="Gene3D" id="1.20.58.340">
    <property type="entry name" value="Magnesium transport protein CorA, transmembrane region"/>
    <property type="match status" value="1"/>
</dbReference>
<sequence length="195" mass="22523">MALAERMISSETTLDDDLDNHRVDHNSIDAEISALYEIKDIRNELNLLRRFLETQAEVVDQFSQMFWPGLDDECRERAQRTPKDHRDGFKQDCGLHSLIERINKMDGDAGRIQDGLQYLVELKESQGSLSEAQYARSLNNFIMLFTVVTIVFTPLSFMTSLFAVPIDAFTFNNQGNLFFGWQWIKSRMVIGEVTF</sequence>
<gene>
    <name evidence="2" type="ORF">NA57DRAFT_69990</name>
</gene>
<dbReference type="Pfam" id="PF01544">
    <property type="entry name" value="CorA"/>
    <property type="match status" value="1"/>
</dbReference>
<name>A0A9P4MAK6_9PEZI</name>
<dbReference type="EMBL" id="ML978121">
    <property type="protein sequence ID" value="KAF2103781.1"/>
    <property type="molecule type" value="Genomic_DNA"/>
</dbReference>
<evidence type="ECO:0000313" key="3">
    <source>
        <dbReference type="Proteomes" id="UP000799772"/>
    </source>
</evidence>
<evidence type="ECO:0000313" key="2">
    <source>
        <dbReference type="EMBL" id="KAF2103781.1"/>
    </source>
</evidence>
<dbReference type="GO" id="GO:0016020">
    <property type="term" value="C:membrane"/>
    <property type="evidence" value="ECO:0007669"/>
    <property type="project" value="InterPro"/>
</dbReference>
<dbReference type="InterPro" id="IPR002523">
    <property type="entry name" value="MgTranspt_CorA/ZnTranspt_ZntB"/>
</dbReference>
<comment type="caution">
    <text evidence="2">The sequence shown here is derived from an EMBL/GenBank/DDBJ whole genome shotgun (WGS) entry which is preliminary data.</text>
</comment>
<proteinExistence type="predicted"/>
<dbReference type="OrthoDB" id="341259at2759"/>
<feature type="transmembrane region" description="Helical" evidence="1">
    <location>
        <begin position="141"/>
        <end position="164"/>
    </location>
</feature>
<keyword evidence="1" id="KW-1133">Transmembrane helix</keyword>
<reference evidence="2" key="1">
    <citation type="journal article" date="2020" name="Stud. Mycol.">
        <title>101 Dothideomycetes genomes: a test case for predicting lifestyles and emergence of pathogens.</title>
        <authorList>
            <person name="Haridas S."/>
            <person name="Albert R."/>
            <person name="Binder M."/>
            <person name="Bloem J."/>
            <person name="Labutti K."/>
            <person name="Salamov A."/>
            <person name="Andreopoulos B."/>
            <person name="Baker S."/>
            <person name="Barry K."/>
            <person name="Bills G."/>
            <person name="Bluhm B."/>
            <person name="Cannon C."/>
            <person name="Castanera R."/>
            <person name="Culley D."/>
            <person name="Daum C."/>
            <person name="Ezra D."/>
            <person name="Gonzalez J."/>
            <person name="Henrissat B."/>
            <person name="Kuo A."/>
            <person name="Liang C."/>
            <person name="Lipzen A."/>
            <person name="Lutzoni F."/>
            <person name="Magnuson J."/>
            <person name="Mondo S."/>
            <person name="Nolan M."/>
            <person name="Ohm R."/>
            <person name="Pangilinan J."/>
            <person name="Park H.-J."/>
            <person name="Ramirez L."/>
            <person name="Alfaro M."/>
            <person name="Sun H."/>
            <person name="Tritt A."/>
            <person name="Yoshinaga Y."/>
            <person name="Zwiers L.-H."/>
            <person name="Turgeon B."/>
            <person name="Goodwin S."/>
            <person name="Spatafora J."/>
            <person name="Crous P."/>
            <person name="Grigoriev I."/>
        </authorList>
    </citation>
    <scope>NUCLEOTIDE SEQUENCE</scope>
    <source>
        <strain evidence="2">CBS 133067</strain>
    </source>
</reference>
<dbReference type="AlphaFoldDB" id="A0A9P4MAK6"/>
<dbReference type="GO" id="GO:0046873">
    <property type="term" value="F:metal ion transmembrane transporter activity"/>
    <property type="evidence" value="ECO:0007669"/>
    <property type="project" value="InterPro"/>
</dbReference>
<keyword evidence="3" id="KW-1185">Reference proteome</keyword>
<organism evidence="2 3">
    <name type="scientific">Rhizodiscina lignyota</name>
    <dbReference type="NCBI Taxonomy" id="1504668"/>
    <lineage>
        <taxon>Eukaryota</taxon>
        <taxon>Fungi</taxon>
        <taxon>Dikarya</taxon>
        <taxon>Ascomycota</taxon>
        <taxon>Pezizomycotina</taxon>
        <taxon>Dothideomycetes</taxon>
        <taxon>Pleosporomycetidae</taxon>
        <taxon>Aulographales</taxon>
        <taxon>Rhizodiscinaceae</taxon>
        <taxon>Rhizodiscina</taxon>
    </lineage>
</organism>